<dbReference type="Proteomes" id="UP000837857">
    <property type="component" value="Chromosome 30"/>
</dbReference>
<proteinExistence type="predicted"/>
<protein>
    <submittedName>
        <fullName evidence="1">Uncharacterized protein</fullName>
    </submittedName>
</protein>
<keyword evidence="2" id="KW-1185">Reference proteome</keyword>
<gene>
    <name evidence="1" type="ORF">IPOD504_LOCUS13024</name>
</gene>
<sequence length="370" mass="41136">MASLLHYVPLTIVASRLRLYSNGIGNERSFLFLRLADINFFSRKINGLVELQTLMSKMTLELCCSTVLPDFGIRWRDVARAVRNARLPMTPPNIARVVCKGVAKNLPAEEVDDIISRLRLKLVATQNRVWHVINLLEPLSEEQVEPAELLERLTQALSNARVGKNMTPEVQTVQLGELVFASVQLTSNTRSSAPLYLATPPGTPVALTSSARSGGLLKACVQGLGYNAFEYANLYGRDITSLLRVHAGWGENVDNWSEAPEYAPVPVVTETGIDYTNREYDERYVETVLGPNPPHLTDLCVTSARPFFDPTRLNKPMNLTLQLKSEDVARTLKLWVQKGAIAPTSSLFNVFKMKSNRIDLAADENDELSP</sequence>
<feature type="non-terminal residue" evidence="1">
    <location>
        <position position="370"/>
    </location>
</feature>
<evidence type="ECO:0000313" key="1">
    <source>
        <dbReference type="EMBL" id="CAH2065070.1"/>
    </source>
</evidence>
<organism evidence="1 2">
    <name type="scientific">Iphiclides podalirius</name>
    <name type="common">scarce swallowtail</name>
    <dbReference type="NCBI Taxonomy" id="110791"/>
    <lineage>
        <taxon>Eukaryota</taxon>
        <taxon>Metazoa</taxon>
        <taxon>Ecdysozoa</taxon>
        <taxon>Arthropoda</taxon>
        <taxon>Hexapoda</taxon>
        <taxon>Insecta</taxon>
        <taxon>Pterygota</taxon>
        <taxon>Neoptera</taxon>
        <taxon>Endopterygota</taxon>
        <taxon>Lepidoptera</taxon>
        <taxon>Glossata</taxon>
        <taxon>Ditrysia</taxon>
        <taxon>Papilionoidea</taxon>
        <taxon>Papilionidae</taxon>
        <taxon>Papilioninae</taxon>
        <taxon>Iphiclides</taxon>
    </lineage>
</organism>
<dbReference type="EMBL" id="OW152842">
    <property type="protein sequence ID" value="CAH2065070.1"/>
    <property type="molecule type" value="Genomic_DNA"/>
</dbReference>
<name>A0ABN8IRT7_9NEOP</name>
<accession>A0ABN8IRT7</accession>
<reference evidence="1" key="1">
    <citation type="submission" date="2022-03" db="EMBL/GenBank/DDBJ databases">
        <authorList>
            <person name="Martin H S."/>
        </authorList>
    </citation>
    <scope>NUCLEOTIDE SEQUENCE</scope>
</reference>
<evidence type="ECO:0000313" key="2">
    <source>
        <dbReference type="Proteomes" id="UP000837857"/>
    </source>
</evidence>